<dbReference type="RefSeq" id="WP_345331146.1">
    <property type="nucleotide sequence ID" value="NZ_BAABJI010000002.1"/>
</dbReference>
<evidence type="ECO:0000259" key="1">
    <source>
        <dbReference type="Pfam" id="PF13372"/>
    </source>
</evidence>
<comment type="caution">
    <text evidence="2">The sequence shown here is derived from an EMBL/GenBank/DDBJ whole genome shotgun (WGS) entry which is preliminary data.</text>
</comment>
<dbReference type="Proteomes" id="UP001501436">
    <property type="component" value="Unassembled WGS sequence"/>
</dbReference>
<gene>
    <name evidence="2" type="ORF">GCM10023313_20950</name>
</gene>
<protein>
    <submittedName>
        <fullName evidence="2">Alginate export family protein</fullName>
    </submittedName>
</protein>
<dbReference type="InterPro" id="IPR025388">
    <property type="entry name" value="Alginate_export_dom"/>
</dbReference>
<feature type="domain" description="Alginate export" evidence="1">
    <location>
        <begin position="60"/>
        <end position="437"/>
    </location>
</feature>
<dbReference type="EMBL" id="BAABJI010000002">
    <property type="protein sequence ID" value="GAA4917146.1"/>
    <property type="molecule type" value="Genomic_DNA"/>
</dbReference>
<dbReference type="Pfam" id="PF13372">
    <property type="entry name" value="Alginate_exp"/>
    <property type="match status" value="1"/>
</dbReference>
<reference evidence="3" key="1">
    <citation type="journal article" date="2019" name="Int. J. Syst. Evol. Microbiol.">
        <title>The Global Catalogue of Microorganisms (GCM) 10K type strain sequencing project: providing services to taxonomists for standard genome sequencing and annotation.</title>
        <authorList>
            <consortium name="The Broad Institute Genomics Platform"/>
            <consortium name="The Broad Institute Genome Sequencing Center for Infectious Disease"/>
            <person name="Wu L."/>
            <person name="Ma J."/>
        </authorList>
    </citation>
    <scope>NUCLEOTIDE SEQUENCE [LARGE SCALE GENOMIC DNA]</scope>
    <source>
        <strain evidence="3">JCM 18283</strain>
    </source>
</reference>
<name>A0ABP9G318_9SPHI</name>
<proteinExistence type="predicted"/>
<evidence type="ECO:0000313" key="2">
    <source>
        <dbReference type="EMBL" id="GAA4917146.1"/>
    </source>
</evidence>
<organism evidence="2 3">
    <name type="scientific">Mucilaginibacter defluvii</name>
    <dbReference type="NCBI Taxonomy" id="1196019"/>
    <lineage>
        <taxon>Bacteria</taxon>
        <taxon>Pseudomonadati</taxon>
        <taxon>Bacteroidota</taxon>
        <taxon>Sphingobacteriia</taxon>
        <taxon>Sphingobacteriales</taxon>
        <taxon>Sphingobacteriaceae</taxon>
        <taxon>Mucilaginibacter</taxon>
    </lineage>
</organism>
<evidence type="ECO:0000313" key="3">
    <source>
        <dbReference type="Proteomes" id="UP001501436"/>
    </source>
</evidence>
<keyword evidence="3" id="KW-1185">Reference proteome</keyword>
<sequence>MRREMQMIVCLLLTAKSVSAQSFKLMRFDENYLHLKDSARTAYSSFKYLPLSRSGSGYPYLSSGGEIRAEYDYVRNEDWGENGQGTDPYFTARFNVHADLQVNERLRMFAQLRSAQEDGRNNGPRPIDEDRLNIQNLFLELAPFRTGKNLIRLRLGRQEVDYGSGRLISVQEGPNARLYFDGAKIMYTAAGFTFDAFALAAARVNPGIFDNVTSKKPGLWGGYGTLDMSQAGNLDLYYIGFRQEELRYEEGTGNELRHTYGLRYWRKGQGFNYNLEAAWQSGRFGNRNIRAWTGSVDIAYQFAGIGGRPLAGLRHDYISGDGSPDDGKLQTFNPIYPRAGYFGFNPQLGPVNLIDFHPYFTWNAYSRLLLTLDMVFNWRYSLNDGVYRPNGRFSTGSRGSDRRYIGTVLLAGAEWQISRYLAFNSGVQYFKTGAFINDIIADHRDGFFMSYQVQFKF</sequence>
<accession>A0ABP9G318</accession>